<evidence type="ECO:0000256" key="6">
    <source>
        <dbReference type="ARBA" id="ARBA00023134"/>
    </source>
</evidence>
<keyword evidence="10" id="KW-0548">Nucleotidyltransferase</keyword>
<evidence type="ECO:0000259" key="9">
    <source>
        <dbReference type="Pfam" id="PF12804"/>
    </source>
</evidence>
<reference evidence="10" key="1">
    <citation type="submission" date="2022-08" db="EMBL/GenBank/DDBJ databases">
        <title>Complete Genome Sequences of 2 Bosea sp. soil isolates.</title>
        <authorList>
            <person name="Alvarez Arevalo M."/>
            <person name="Sterndorff E.B."/>
            <person name="Faurdal D."/>
            <person name="Joergensen T.S."/>
            <person name="Weber T."/>
        </authorList>
    </citation>
    <scope>NUCLEOTIDE SEQUENCE</scope>
    <source>
        <strain evidence="10">NBC_00436</strain>
    </source>
</reference>
<dbReference type="Pfam" id="PF12804">
    <property type="entry name" value="NTP_transf_3"/>
    <property type="match status" value="1"/>
</dbReference>
<comment type="similarity">
    <text evidence="8">Belongs to the MobA family.</text>
</comment>
<dbReference type="EC" id="2.7.7.77" evidence="8"/>
<accession>A0A9E7ZUT3</accession>
<comment type="subcellular location">
    <subcellularLocation>
        <location evidence="8">Cytoplasm</location>
    </subcellularLocation>
</comment>
<dbReference type="AlphaFoldDB" id="A0A9E7ZUT3"/>
<evidence type="ECO:0000256" key="2">
    <source>
        <dbReference type="ARBA" id="ARBA00022679"/>
    </source>
</evidence>
<dbReference type="GO" id="GO:0005737">
    <property type="term" value="C:cytoplasm"/>
    <property type="evidence" value="ECO:0007669"/>
    <property type="project" value="UniProtKB-SubCell"/>
</dbReference>
<dbReference type="InterPro" id="IPR025877">
    <property type="entry name" value="MobA-like_NTP_Trfase"/>
</dbReference>
<feature type="domain" description="MobA-like NTP transferase" evidence="9">
    <location>
        <begin position="8"/>
        <end position="168"/>
    </location>
</feature>
<dbReference type="EMBL" id="CP102774">
    <property type="protein sequence ID" value="UZF87542.1"/>
    <property type="molecule type" value="Genomic_DNA"/>
</dbReference>
<feature type="binding site" evidence="8">
    <location>
        <position position="24"/>
    </location>
    <ligand>
        <name>GTP</name>
        <dbReference type="ChEBI" id="CHEBI:37565"/>
    </ligand>
</feature>
<protein>
    <recommendedName>
        <fullName evidence="8">Molybdenum cofactor guanylyltransferase</fullName>
        <shortName evidence="8">MoCo guanylyltransferase</shortName>
        <ecNumber evidence="8">2.7.7.77</ecNumber>
    </recommendedName>
    <alternativeName>
        <fullName evidence="8">GTP:molybdopterin guanylyltransferase</fullName>
    </alternativeName>
    <alternativeName>
        <fullName evidence="8">Mo-MPT guanylyltransferase</fullName>
    </alternativeName>
    <alternativeName>
        <fullName evidence="8">Molybdopterin guanylyltransferase</fullName>
    </alternativeName>
    <alternativeName>
        <fullName evidence="8">Molybdopterin-guanine dinucleotide synthase</fullName>
        <shortName evidence="8">MGD synthase</shortName>
    </alternativeName>
</protein>
<dbReference type="PANTHER" id="PTHR19136:SF81">
    <property type="entry name" value="MOLYBDENUM COFACTOR GUANYLYLTRANSFERASE"/>
    <property type="match status" value="1"/>
</dbReference>
<dbReference type="GO" id="GO:0005525">
    <property type="term" value="F:GTP binding"/>
    <property type="evidence" value="ECO:0007669"/>
    <property type="project" value="UniProtKB-UniRule"/>
</dbReference>
<feature type="binding site" evidence="8">
    <location>
        <position position="105"/>
    </location>
    <ligand>
        <name>GTP</name>
        <dbReference type="ChEBI" id="CHEBI:37565"/>
    </ligand>
</feature>
<comment type="subunit">
    <text evidence="8">Monomer.</text>
</comment>
<keyword evidence="6 8" id="KW-0342">GTP-binding</keyword>
<dbReference type="GO" id="GO:0046872">
    <property type="term" value="F:metal ion binding"/>
    <property type="evidence" value="ECO:0007669"/>
    <property type="project" value="UniProtKB-KW"/>
</dbReference>
<keyword evidence="7 8" id="KW-0501">Molybdenum cofactor biosynthesis</keyword>
<feature type="binding site" evidence="8">
    <location>
        <position position="105"/>
    </location>
    <ligand>
        <name>Mg(2+)</name>
        <dbReference type="ChEBI" id="CHEBI:18420"/>
    </ligand>
</feature>
<dbReference type="CDD" id="cd02503">
    <property type="entry name" value="MobA"/>
    <property type="match status" value="1"/>
</dbReference>
<name>A0A9E7ZUT3_9HYPH</name>
<feature type="binding site" evidence="8">
    <location>
        <begin position="11"/>
        <end position="13"/>
    </location>
    <ligand>
        <name>GTP</name>
        <dbReference type="ChEBI" id="CHEBI:37565"/>
    </ligand>
</feature>
<keyword evidence="3 8" id="KW-0479">Metal-binding</keyword>
<comment type="cofactor">
    <cofactor evidence="8">
        <name>Mg(2+)</name>
        <dbReference type="ChEBI" id="CHEBI:18420"/>
    </cofactor>
</comment>
<keyword evidence="1 8" id="KW-0963">Cytoplasm</keyword>
<dbReference type="PANTHER" id="PTHR19136">
    <property type="entry name" value="MOLYBDENUM COFACTOR GUANYLYLTRANSFERASE"/>
    <property type="match status" value="1"/>
</dbReference>
<organism evidence="10">
    <name type="scientific">Bosea sp. NBC_00436</name>
    <dbReference type="NCBI Taxonomy" id="2969620"/>
    <lineage>
        <taxon>Bacteria</taxon>
        <taxon>Pseudomonadati</taxon>
        <taxon>Pseudomonadota</taxon>
        <taxon>Alphaproteobacteria</taxon>
        <taxon>Hyphomicrobiales</taxon>
        <taxon>Boseaceae</taxon>
        <taxon>Bosea</taxon>
    </lineage>
</organism>
<evidence type="ECO:0000256" key="3">
    <source>
        <dbReference type="ARBA" id="ARBA00022723"/>
    </source>
</evidence>
<feature type="binding site" evidence="8">
    <location>
        <position position="52"/>
    </location>
    <ligand>
        <name>GTP</name>
        <dbReference type="ChEBI" id="CHEBI:37565"/>
    </ligand>
</feature>
<evidence type="ECO:0000313" key="10">
    <source>
        <dbReference type="EMBL" id="UZF87542.1"/>
    </source>
</evidence>
<dbReference type="HAMAP" id="MF_00316">
    <property type="entry name" value="MobA"/>
    <property type="match status" value="1"/>
</dbReference>
<dbReference type="InterPro" id="IPR029044">
    <property type="entry name" value="Nucleotide-diphossugar_trans"/>
</dbReference>
<proteinExistence type="inferred from homology"/>
<comment type="domain">
    <text evidence="8">The N-terminal domain determines nucleotide recognition and specific binding, while the C-terminal domain determines the specific binding to the target protein.</text>
</comment>
<dbReference type="GO" id="GO:1902758">
    <property type="term" value="P:bis(molybdopterin guanine dinucleotide)molybdenum biosynthetic process"/>
    <property type="evidence" value="ECO:0007669"/>
    <property type="project" value="TreeGrafter"/>
</dbReference>
<evidence type="ECO:0000256" key="4">
    <source>
        <dbReference type="ARBA" id="ARBA00022741"/>
    </source>
</evidence>
<sequence>MAQLPTIGLILAGGLARRMGGGDKALKPLAGRSILEHVIDRLRGQCSDLLLNANGDPARLSAFGLPVVADSVPDFAGPLAGILAGLDWIADHRPQTEWLLSVAADTPFIPHDLALRLHRARAVAGTPLACAASAGQQHHAIGLWPVGLREDLRRALAAGERKLGRWTQTHGVAVAEWPVEPIDPFFNVNTPEDLAEAERLAADMA</sequence>
<evidence type="ECO:0000256" key="1">
    <source>
        <dbReference type="ARBA" id="ARBA00022490"/>
    </source>
</evidence>
<dbReference type="GO" id="GO:0061603">
    <property type="term" value="F:molybdenum cofactor guanylyltransferase activity"/>
    <property type="evidence" value="ECO:0007669"/>
    <property type="project" value="UniProtKB-EC"/>
</dbReference>
<keyword evidence="5 8" id="KW-0460">Magnesium</keyword>
<dbReference type="InterPro" id="IPR013482">
    <property type="entry name" value="Molybde_CF_guanTrfase"/>
</dbReference>
<feature type="binding site" evidence="8">
    <location>
        <position position="70"/>
    </location>
    <ligand>
        <name>GTP</name>
        <dbReference type="ChEBI" id="CHEBI:37565"/>
    </ligand>
</feature>
<dbReference type="Gene3D" id="3.90.550.10">
    <property type="entry name" value="Spore Coat Polysaccharide Biosynthesis Protein SpsA, Chain A"/>
    <property type="match status" value="1"/>
</dbReference>
<gene>
    <name evidence="8 10" type="primary">mobA</name>
    <name evidence="10" type="ORF">NWE54_01740</name>
</gene>
<evidence type="ECO:0000256" key="7">
    <source>
        <dbReference type="ARBA" id="ARBA00023150"/>
    </source>
</evidence>
<dbReference type="NCBIfam" id="TIGR02665">
    <property type="entry name" value="molyb_mobA"/>
    <property type="match status" value="1"/>
</dbReference>
<dbReference type="SUPFAM" id="SSF53448">
    <property type="entry name" value="Nucleotide-diphospho-sugar transferases"/>
    <property type="match status" value="1"/>
</dbReference>
<keyword evidence="4 8" id="KW-0547">Nucleotide-binding</keyword>
<evidence type="ECO:0000256" key="8">
    <source>
        <dbReference type="HAMAP-Rule" id="MF_00316"/>
    </source>
</evidence>
<comment type="catalytic activity">
    <reaction evidence="8">
        <text>Mo-molybdopterin + GTP + H(+) = Mo-molybdopterin guanine dinucleotide + diphosphate</text>
        <dbReference type="Rhea" id="RHEA:34243"/>
        <dbReference type="ChEBI" id="CHEBI:15378"/>
        <dbReference type="ChEBI" id="CHEBI:33019"/>
        <dbReference type="ChEBI" id="CHEBI:37565"/>
        <dbReference type="ChEBI" id="CHEBI:71302"/>
        <dbReference type="ChEBI" id="CHEBI:71310"/>
        <dbReference type="EC" id="2.7.7.77"/>
    </reaction>
</comment>
<comment type="function">
    <text evidence="8">Transfers a GMP moiety from GTP to Mo-molybdopterin (Mo-MPT) cofactor (Moco or molybdenum cofactor) to form Mo-molybdopterin guanine dinucleotide (Mo-MGD) cofactor.</text>
</comment>
<evidence type="ECO:0000256" key="5">
    <source>
        <dbReference type="ARBA" id="ARBA00022842"/>
    </source>
</evidence>
<keyword evidence="2 8" id="KW-0808">Transferase</keyword>